<evidence type="ECO:0000259" key="7">
    <source>
        <dbReference type="Pfam" id="PF04542"/>
    </source>
</evidence>
<dbReference type="GO" id="GO:0006352">
    <property type="term" value="P:DNA-templated transcription initiation"/>
    <property type="evidence" value="ECO:0007669"/>
    <property type="project" value="UniProtKB-UniRule"/>
</dbReference>
<evidence type="ECO:0000256" key="6">
    <source>
        <dbReference type="HAMAP-Rule" id="MF_02064"/>
    </source>
</evidence>
<comment type="caution">
    <text evidence="8">The sequence shown here is derived from an EMBL/GenBank/DDBJ whole genome shotgun (WGS) entry which is preliminary data.</text>
</comment>
<dbReference type="NCBIfam" id="NF006170">
    <property type="entry name" value="PRK08311.1-1"/>
    <property type="match status" value="1"/>
</dbReference>
<feature type="short sequence motif" description="Polymerase core binding" evidence="6">
    <location>
        <begin position="49"/>
        <end position="62"/>
    </location>
</feature>
<dbReference type="InterPro" id="IPR014244">
    <property type="entry name" value="RNA_pol_sigma-I"/>
</dbReference>
<organism evidence="8 9">
    <name type="scientific">Caldanaerobacter subterraneus</name>
    <dbReference type="NCBI Taxonomy" id="911092"/>
    <lineage>
        <taxon>Bacteria</taxon>
        <taxon>Bacillati</taxon>
        <taxon>Bacillota</taxon>
        <taxon>Clostridia</taxon>
        <taxon>Thermoanaerobacterales</taxon>
        <taxon>Thermoanaerobacteraceae</taxon>
        <taxon>Caldanaerobacter</taxon>
    </lineage>
</organism>
<feature type="DNA-binding region" description="H-T-H motif" evidence="6">
    <location>
        <begin position="173"/>
        <end position="192"/>
    </location>
</feature>
<keyword evidence="3 6" id="KW-0731">Sigma factor</keyword>
<dbReference type="EMBL" id="DOLB01000088">
    <property type="protein sequence ID" value="HBT49250.1"/>
    <property type="molecule type" value="Genomic_DNA"/>
</dbReference>
<dbReference type="Pfam" id="PF04542">
    <property type="entry name" value="Sigma70_r2"/>
    <property type="match status" value="1"/>
</dbReference>
<dbReference type="InterPro" id="IPR007627">
    <property type="entry name" value="RNA_pol_sigma70_r2"/>
</dbReference>
<keyword evidence="1 6" id="KW-0963">Cytoplasm</keyword>
<dbReference type="GO" id="GO:0005737">
    <property type="term" value="C:cytoplasm"/>
    <property type="evidence" value="ECO:0007669"/>
    <property type="project" value="UniProtKB-SubCell"/>
</dbReference>
<proteinExistence type="inferred from homology"/>
<keyword evidence="4 6" id="KW-0238">DNA-binding</keyword>
<evidence type="ECO:0000256" key="2">
    <source>
        <dbReference type="ARBA" id="ARBA00023015"/>
    </source>
</evidence>
<dbReference type="GO" id="GO:0003677">
    <property type="term" value="F:DNA binding"/>
    <property type="evidence" value="ECO:0007669"/>
    <property type="project" value="UniProtKB-UniRule"/>
</dbReference>
<dbReference type="Proteomes" id="UP000264445">
    <property type="component" value="Unassembled WGS sequence"/>
</dbReference>
<name>A0A124FCL4_9THEO</name>
<comment type="function">
    <text evidence="6">Sigma factors are initiation factors that promote the attachment of RNA polymerase to specific initiation sites and are then released.</text>
</comment>
<accession>A0A124FCL4</accession>
<dbReference type="HAMAP" id="MF_02064">
    <property type="entry name" value="Sigma70_SigI"/>
    <property type="match status" value="1"/>
</dbReference>
<evidence type="ECO:0000256" key="4">
    <source>
        <dbReference type="ARBA" id="ARBA00023125"/>
    </source>
</evidence>
<dbReference type="Gene3D" id="1.10.1740.10">
    <property type="match status" value="1"/>
</dbReference>
<keyword evidence="5 6" id="KW-0804">Transcription</keyword>
<dbReference type="GO" id="GO:0016987">
    <property type="term" value="F:sigma factor activity"/>
    <property type="evidence" value="ECO:0007669"/>
    <property type="project" value="UniProtKB-UniRule"/>
</dbReference>
<evidence type="ECO:0000313" key="8">
    <source>
        <dbReference type="EMBL" id="HBT49250.1"/>
    </source>
</evidence>
<dbReference type="NCBIfam" id="TIGR02937">
    <property type="entry name" value="sigma70-ECF"/>
    <property type="match status" value="1"/>
</dbReference>
<feature type="domain" description="RNA polymerase sigma-70 region 2" evidence="7">
    <location>
        <begin position="23"/>
        <end position="92"/>
    </location>
</feature>
<comment type="similarity">
    <text evidence="6">Belongs to the sigma-70 factor family. SigI subfamily.</text>
</comment>
<comment type="subunit">
    <text evidence="6">Interacts with RsgI.</text>
</comment>
<evidence type="ECO:0000256" key="3">
    <source>
        <dbReference type="ARBA" id="ARBA00023082"/>
    </source>
</evidence>
<evidence type="ECO:0000256" key="1">
    <source>
        <dbReference type="ARBA" id="ARBA00022490"/>
    </source>
</evidence>
<dbReference type="PIRSF" id="PIRSF038953">
    <property type="entry name" value="SigI"/>
    <property type="match status" value="1"/>
</dbReference>
<dbReference type="InterPro" id="IPR014284">
    <property type="entry name" value="RNA_pol_sigma-70_dom"/>
</dbReference>
<keyword evidence="6" id="KW-0346">Stress response</keyword>
<dbReference type="SUPFAM" id="SSF88946">
    <property type="entry name" value="Sigma2 domain of RNA polymerase sigma factors"/>
    <property type="match status" value="1"/>
</dbReference>
<protein>
    <recommendedName>
        <fullName evidence="6">RNA polymerase sigma factor SigI</fullName>
    </recommendedName>
</protein>
<dbReference type="NCBIfam" id="TIGR02895">
    <property type="entry name" value="spore_sigI"/>
    <property type="match status" value="1"/>
</dbReference>
<dbReference type="InterPro" id="IPR013325">
    <property type="entry name" value="RNA_pol_sigma_r2"/>
</dbReference>
<dbReference type="AlphaFoldDB" id="A0A124FCL4"/>
<evidence type="ECO:0000313" key="9">
    <source>
        <dbReference type="Proteomes" id="UP000264445"/>
    </source>
</evidence>
<gene>
    <name evidence="6 8" type="primary">sigI</name>
    <name evidence="8" type="ORF">DEA61_05385</name>
</gene>
<sequence length="221" mass="26151">MVDLDINERVYIAKKDPSEREKLIEEYTPFIIKQVSHFANKYIDEQNSDELSIGLIAFNEAIDSFDITKGSFLNFSSLIIKRRIIDFLRQNQNVTYPLDVYPERESDYEIENRRLEMLSFVNLLSLYGIEIEDLVRQSPKHRETRKLALKIARTICENEHLLSYLKKTKTLPVKELIELLRISRKSIEKYRKYIIALVIILSEDLPILKEYINFESEVTKT</sequence>
<comment type="activity regulation">
    <text evidence="6">Negatively regulated by the anti-sigma-I factor RsgI.</text>
</comment>
<keyword evidence="2 6" id="KW-0805">Transcription regulation</keyword>
<comment type="subcellular location">
    <subcellularLocation>
        <location evidence="6">Cytoplasm</location>
    </subcellularLocation>
</comment>
<evidence type="ECO:0000256" key="5">
    <source>
        <dbReference type="ARBA" id="ARBA00023163"/>
    </source>
</evidence>
<reference evidence="8 9" key="1">
    <citation type="journal article" date="2018" name="Nat. Biotechnol.">
        <title>A standardized bacterial taxonomy based on genome phylogeny substantially revises the tree of life.</title>
        <authorList>
            <person name="Parks D.H."/>
            <person name="Chuvochina M."/>
            <person name="Waite D.W."/>
            <person name="Rinke C."/>
            <person name="Skarshewski A."/>
            <person name="Chaumeil P.A."/>
            <person name="Hugenholtz P."/>
        </authorList>
    </citation>
    <scope>NUCLEOTIDE SEQUENCE [LARGE SCALE GENOMIC DNA]</scope>
    <source>
        <strain evidence="8">UBA12544</strain>
    </source>
</reference>